<dbReference type="SUPFAM" id="SSF46689">
    <property type="entry name" value="Homeodomain-like"/>
    <property type="match status" value="1"/>
</dbReference>
<sequence length="216" mass="23528">MGVAGTQADGRIARGNQTRQLILRRAVEIASVEGLAALSMGQLASELKLSKSGVFALFGSKEDLQLATIRAAITVYLEHVVQPARDLPAGVGRLRQLCTGWLTYSRERVFPGGCFFYSASAEYDAREGKVHDMLASARVNWFSYLEQTAREAQLAGEIADDADVPQLIFELVAFLEMANAESVLHDDFTCYGKAEKAVLSRLRTVVTDPSLLPESA</sequence>
<gene>
    <name evidence="6" type="ORF">Spa2297_26550</name>
</gene>
<dbReference type="InterPro" id="IPR011075">
    <property type="entry name" value="TetR_C"/>
</dbReference>
<dbReference type="PANTHER" id="PTHR47506">
    <property type="entry name" value="TRANSCRIPTIONAL REGULATORY PROTEIN"/>
    <property type="match status" value="1"/>
</dbReference>
<feature type="domain" description="HTH tetR-type" evidence="5">
    <location>
        <begin position="16"/>
        <end position="76"/>
    </location>
</feature>
<dbReference type="EMBL" id="CP015866">
    <property type="protein sequence ID" value="ANJ10217.1"/>
    <property type="molecule type" value="Genomic_DNA"/>
</dbReference>
<dbReference type="KEGG" id="spav:Spa2297_26550"/>
<dbReference type="Proteomes" id="UP000078468">
    <property type="component" value="Chromosome"/>
</dbReference>
<dbReference type="PANTHER" id="PTHR47506:SF6">
    <property type="entry name" value="HTH-TYPE TRANSCRIPTIONAL REPRESSOR NEMR"/>
    <property type="match status" value="1"/>
</dbReference>
<dbReference type="Gene3D" id="1.10.357.10">
    <property type="entry name" value="Tetracycline Repressor, domain 2"/>
    <property type="match status" value="1"/>
</dbReference>
<organism evidence="6 7">
    <name type="scientific">Streptomyces parvulus</name>
    <dbReference type="NCBI Taxonomy" id="146923"/>
    <lineage>
        <taxon>Bacteria</taxon>
        <taxon>Bacillati</taxon>
        <taxon>Actinomycetota</taxon>
        <taxon>Actinomycetes</taxon>
        <taxon>Kitasatosporales</taxon>
        <taxon>Streptomycetaceae</taxon>
        <taxon>Streptomyces</taxon>
    </lineage>
</organism>
<dbReference type="GO" id="GO:0003677">
    <property type="term" value="F:DNA binding"/>
    <property type="evidence" value="ECO:0007669"/>
    <property type="project" value="UniProtKB-UniRule"/>
</dbReference>
<feature type="DNA-binding region" description="H-T-H motif" evidence="4">
    <location>
        <begin position="39"/>
        <end position="58"/>
    </location>
</feature>
<evidence type="ECO:0000256" key="4">
    <source>
        <dbReference type="PROSITE-ProRule" id="PRU00335"/>
    </source>
</evidence>
<evidence type="ECO:0000256" key="2">
    <source>
        <dbReference type="ARBA" id="ARBA00023125"/>
    </source>
</evidence>
<evidence type="ECO:0000313" key="7">
    <source>
        <dbReference type="Proteomes" id="UP000078468"/>
    </source>
</evidence>
<protein>
    <submittedName>
        <fullName evidence="6">TetR family transcriptional regulator</fullName>
    </submittedName>
</protein>
<dbReference type="Gene3D" id="1.10.10.60">
    <property type="entry name" value="Homeodomain-like"/>
    <property type="match status" value="1"/>
</dbReference>
<dbReference type="SUPFAM" id="SSF48498">
    <property type="entry name" value="Tetracyclin repressor-like, C-terminal domain"/>
    <property type="match status" value="1"/>
</dbReference>
<keyword evidence="3" id="KW-0804">Transcription</keyword>
<dbReference type="InterPro" id="IPR001647">
    <property type="entry name" value="HTH_TetR"/>
</dbReference>
<evidence type="ECO:0000259" key="5">
    <source>
        <dbReference type="PROSITE" id="PS50977"/>
    </source>
</evidence>
<evidence type="ECO:0000256" key="3">
    <source>
        <dbReference type="ARBA" id="ARBA00023163"/>
    </source>
</evidence>
<evidence type="ECO:0000313" key="6">
    <source>
        <dbReference type="EMBL" id="ANJ10217.1"/>
    </source>
</evidence>
<name>A0A191V5M8_9ACTN</name>
<dbReference type="Pfam" id="PF16925">
    <property type="entry name" value="TetR_C_13"/>
    <property type="match status" value="1"/>
</dbReference>
<keyword evidence="2 4" id="KW-0238">DNA-binding</keyword>
<reference evidence="6 7" key="1">
    <citation type="submission" date="2016-05" db="EMBL/GenBank/DDBJ databases">
        <title>Non-Contiguous Finished Genome Sequence of Streptomyces parvulus 2297 Integrated Site-Specifically with Actinophage R4.</title>
        <authorList>
            <person name="Nishizawa T."/>
            <person name="Miura T."/>
            <person name="Harada C."/>
            <person name="Guo Y."/>
            <person name="Narisawa K."/>
            <person name="Ohta H."/>
            <person name="Takahashi H."/>
            <person name="Shirai M."/>
        </authorList>
    </citation>
    <scope>NUCLEOTIDE SEQUENCE [LARGE SCALE GENOMIC DNA]</scope>
    <source>
        <strain evidence="6 7">2297</strain>
    </source>
</reference>
<dbReference type="InterPro" id="IPR009057">
    <property type="entry name" value="Homeodomain-like_sf"/>
</dbReference>
<dbReference type="AlphaFoldDB" id="A0A191V5M8"/>
<accession>A0A191V5M8</accession>
<dbReference type="PROSITE" id="PS50977">
    <property type="entry name" value="HTH_TETR_2"/>
    <property type="match status" value="1"/>
</dbReference>
<dbReference type="Pfam" id="PF00440">
    <property type="entry name" value="TetR_N"/>
    <property type="match status" value="1"/>
</dbReference>
<keyword evidence="1" id="KW-0805">Transcription regulation</keyword>
<proteinExistence type="predicted"/>
<evidence type="ECO:0000256" key="1">
    <source>
        <dbReference type="ARBA" id="ARBA00023015"/>
    </source>
</evidence>
<dbReference type="InterPro" id="IPR036271">
    <property type="entry name" value="Tet_transcr_reg_TetR-rel_C_sf"/>
</dbReference>